<dbReference type="EMBL" id="CP011034">
    <property type="protein sequence ID" value="ALS33288.1"/>
    <property type="molecule type" value="Genomic_DNA"/>
</dbReference>
<evidence type="ECO:0000313" key="1">
    <source>
        <dbReference type="EMBL" id="ALS33288.1"/>
    </source>
</evidence>
<dbReference type="OrthoDB" id="457594at2"/>
<dbReference type="AlphaFoldDB" id="A0A0U2WY85"/>
<dbReference type="Proteomes" id="UP000065261">
    <property type="component" value="Chromosome I"/>
</dbReference>
<evidence type="ECO:0000313" key="2">
    <source>
        <dbReference type="Proteomes" id="UP000065261"/>
    </source>
</evidence>
<sequence>MSKLNLRETFALLARHEGVWEGWYRHFDINGEQIDAHKSKLVCRIPDDKPNIYHQTNHYTWENGETEIRDFMGEAHEDKLVFDNDIIKGWAAEVTLDEHQRTMMLHWTRVGEPNIYLYEMIQLSDCGQFRSRVWQWLDSGKTIKRTLIDEKRVSNDWRGH</sequence>
<reference evidence="1 2" key="1">
    <citation type="submission" date="2015-03" db="EMBL/GenBank/DDBJ databases">
        <authorList>
            <person name="Murphy D."/>
        </authorList>
    </citation>
    <scope>NUCLEOTIDE SEQUENCE [LARGE SCALE GENOMIC DNA]</scope>
    <source>
        <strain evidence="1 2">KMM 520</strain>
    </source>
</reference>
<dbReference type="KEGG" id="ptn:PTRA_a2172"/>
<dbReference type="InterPro" id="IPR012674">
    <property type="entry name" value="Calycin"/>
</dbReference>
<dbReference type="Gene3D" id="2.40.128.20">
    <property type="match status" value="1"/>
</dbReference>
<accession>A0A0U2WY85</accession>
<gene>
    <name evidence="1" type="ORF">PTRA_a2172</name>
</gene>
<evidence type="ECO:0008006" key="3">
    <source>
        <dbReference type="Google" id="ProtNLM"/>
    </source>
</evidence>
<dbReference type="RefSeq" id="WP_058373571.1">
    <property type="nucleotide sequence ID" value="NZ_CP011034.1"/>
</dbReference>
<dbReference type="PATRIC" id="fig|1315283.4.peg.1880"/>
<name>A0A0U2WY85_9GAMM</name>
<protein>
    <recommendedName>
        <fullName evidence="3">DUF3598 domain-containing protein</fullName>
    </recommendedName>
</protein>
<proteinExistence type="predicted"/>
<organism evidence="1">
    <name type="scientific">Pseudoalteromonas translucida KMM 520</name>
    <dbReference type="NCBI Taxonomy" id="1315283"/>
    <lineage>
        <taxon>Bacteria</taxon>
        <taxon>Pseudomonadati</taxon>
        <taxon>Pseudomonadota</taxon>
        <taxon>Gammaproteobacteria</taxon>
        <taxon>Alteromonadales</taxon>
        <taxon>Pseudoalteromonadaceae</taxon>
        <taxon>Pseudoalteromonas</taxon>
    </lineage>
</organism>